<evidence type="ECO:0000256" key="4">
    <source>
        <dbReference type="RuleBase" id="RU003718"/>
    </source>
</evidence>
<sequence length="484" mass="53441">MAAEKRSQRAHMAIFPSEGMGHLIPFLEFSKRLALFHNFSITFITTATESHVSPAQAAYVQLLTSSSSHHIRFIQLPKAEEEEEQGISHIERVLKMMDRTKSLMEDVLKSLLGSSPPISAFITDMFRTHLLHISAKLHIPSYILFASNAALVSLMLHLPKLVSEIQVPFKELEFPVKVPGFPPIPPTDLPTPLQDRLDPHFDWFLSHSAGLREANGILINTFEELESQSIKALVEGKVLTATHMPSIYPIGPLISSPMLESDRVRFVEDDRAECLKWMDEQSVCSVVFVAFGSRARLSAAQIMELALGLEASGQRFLWALCGPLTPSSGSIPISQLLPEGFESRTKDRGLVVTSWAPQIPILAHPSTGGFLSHCGWNSTLESISHGIPMIAWPIAAEQRMNSFILVNDIKVAIEAKRGSEGIVRREEVERVVKSLMDGHEGVKKKTRIRELKDSAEKALAEGGSSYKAMANVAAVWKESATATV</sequence>
<dbReference type="GO" id="GO:0008194">
    <property type="term" value="F:UDP-glycosyltransferase activity"/>
    <property type="evidence" value="ECO:0007669"/>
    <property type="project" value="InterPro"/>
</dbReference>
<evidence type="ECO:0000256" key="2">
    <source>
        <dbReference type="ARBA" id="ARBA00022676"/>
    </source>
</evidence>
<dbReference type="Pfam" id="PF00201">
    <property type="entry name" value="UDPGT"/>
    <property type="match status" value="1"/>
</dbReference>
<keyword evidence="3 4" id="KW-0808">Transferase</keyword>
<dbReference type="Gene3D" id="3.40.50.2000">
    <property type="entry name" value="Glycogen Phosphorylase B"/>
    <property type="match status" value="2"/>
</dbReference>
<organism evidence="6">
    <name type="scientific">Ginkgo biloba</name>
    <name type="common">Ginkgo</name>
    <name type="synonym">Maidenhair tree</name>
    <dbReference type="NCBI Taxonomy" id="3311"/>
    <lineage>
        <taxon>Eukaryota</taxon>
        <taxon>Viridiplantae</taxon>
        <taxon>Streptophyta</taxon>
        <taxon>Embryophyta</taxon>
        <taxon>Tracheophyta</taxon>
        <taxon>Spermatophyta</taxon>
        <taxon>Ginkgoidae</taxon>
        <taxon>Ginkgoales</taxon>
        <taxon>Ginkgoaceae</taxon>
        <taxon>Ginkgo</taxon>
    </lineage>
</organism>
<dbReference type="PANTHER" id="PTHR48046">
    <property type="entry name" value="UDP-GLYCOSYLTRANSFERASE 72E1"/>
    <property type="match status" value="1"/>
</dbReference>
<evidence type="ECO:0000256" key="5">
    <source>
        <dbReference type="RuleBase" id="RU362057"/>
    </source>
</evidence>
<dbReference type="SUPFAM" id="SSF53756">
    <property type="entry name" value="UDP-Glycosyltransferase/glycogen phosphorylase"/>
    <property type="match status" value="1"/>
</dbReference>
<dbReference type="AlphaFoldDB" id="A0A2Z2PJY1"/>
<evidence type="ECO:0000313" key="6">
    <source>
        <dbReference type="EMBL" id="ASK39409.1"/>
    </source>
</evidence>
<dbReference type="FunFam" id="3.40.50.2000:FF:000056">
    <property type="entry name" value="Glycosyltransferase"/>
    <property type="match status" value="1"/>
</dbReference>
<dbReference type="InterPro" id="IPR035595">
    <property type="entry name" value="UDP_glycos_trans_CS"/>
</dbReference>
<dbReference type="InterPro" id="IPR002213">
    <property type="entry name" value="UDP_glucos_trans"/>
</dbReference>
<evidence type="ECO:0000256" key="3">
    <source>
        <dbReference type="ARBA" id="ARBA00022679"/>
    </source>
</evidence>
<proteinExistence type="evidence at transcript level"/>
<dbReference type="PROSITE" id="PS00375">
    <property type="entry name" value="UDPGT"/>
    <property type="match status" value="1"/>
</dbReference>
<dbReference type="EMBL" id="KY274821">
    <property type="protein sequence ID" value="ASK39409.1"/>
    <property type="molecule type" value="mRNA"/>
</dbReference>
<keyword evidence="2 4" id="KW-0328">Glycosyltransferase</keyword>
<reference evidence="6" key="1">
    <citation type="submission" date="2016-11" db="EMBL/GenBank/DDBJ databases">
        <title>identification of UGTs in Ginkgo biloba.</title>
        <authorList>
            <person name="Pang Y."/>
            <person name="Shen G."/>
            <person name="Su X."/>
        </authorList>
    </citation>
    <scope>NUCLEOTIDE SEQUENCE</scope>
</reference>
<comment type="similarity">
    <text evidence="1 4">Belongs to the UDP-glycosyltransferase family.</text>
</comment>
<dbReference type="PANTHER" id="PTHR48046:SF1">
    <property type="entry name" value="GLYCOSYLTRANSFERASE-RELATED"/>
    <property type="match status" value="1"/>
</dbReference>
<gene>
    <name evidence="6" type="primary">UGT10</name>
</gene>
<evidence type="ECO:0000256" key="1">
    <source>
        <dbReference type="ARBA" id="ARBA00009995"/>
    </source>
</evidence>
<dbReference type="EC" id="2.4.1.-" evidence="5"/>
<protein>
    <recommendedName>
        <fullName evidence="5">Glycosyltransferase</fullName>
        <ecNumber evidence="5">2.4.1.-</ecNumber>
    </recommendedName>
</protein>
<dbReference type="CDD" id="cd03784">
    <property type="entry name" value="GT1_Gtf-like"/>
    <property type="match status" value="1"/>
</dbReference>
<accession>A0A2Z2PJY1</accession>
<name>A0A2Z2PJY1_GINBI</name>